<feature type="transmembrane region" description="Helical" evidence="7">
    <location>
        <begin position="245"/>
        <end position="267"/>
    </location>
</feature>
<name>A0A6B9F3D3_9EURY</name>
<keyword evidence="3" id="KW-1003">Cell membrane</keyword>
<dbReference type="EMBL" id="CP034345">
    <property type="protein sequence ID" value="QGX93802.1"/>
    <property type="molecule type" value="Genomic_DNA"/>
</dbReference>
<comment type="subcellular location">
    <subcellularLocation>
        <location evidence="1 7">Cell membrane</location>
        <topology evidence="1 7">Multi-pass membrane protein</topology>
    </subcellularLocation>
</comment>
<dbReference type="Proteomes" id="UP000428325">
    <property type="component" value="Chromosome"/>
</dbReference>
<dbReference type="OrthoDB" id="11163at2157"/>
<evidence type="ECO:0000256" key="2">
    <source>
        <dbReference type="ARBA" id="ARBA00022448"/>
    </source>
</evidence>
<keyword evidence="5 7" id="KW-1133">Transmembrane helix</keyword>
<dbReference type="Gene3D" id="1.10.3720.10">
    <property type="entry name" value="MetI-like"/>
    <property type="match status" value="1"/>
</dbReference>
<dbReference type="PROSITE" id="PS50928">
    <property type="entry name" value="ABC_TM1"/>
    <property type="match status" value="1"/>
</dbReference>
<evidence type="ECO:0000313" key="10">
    <source>
        <dbReference type="Proteomes" id="UP000428325"/>
    </source>
</evidence>
<organism evidence="9 10">
    <name type="scientific">Haloplanus rallus</name>
    <dbReference type="NCBI Taxonomy" id="1816183"/>
    <lineage>
        <taxon>Archaea</taxon>
        <taxon>Methanobacteriati</taxon>
        <taxon>Methanobacteriota</taxon>
        <taxon>Stenosarchaea group</taxon>
        <taxon>Halobacteria</taxon>
        <taxon>Halobacteriales</taxon>
        <taxon>Haloferacaceae</taxon>
        <taxon>Haloplanus</taxon>
    </lineage>
</organism>
<keyword evidence="2 7" id="KW-0813">Transport</keyword>
<dbReference type="SUPFAM" id="SSF161098">
    <property type="entry name" value="MetI-like"/>
    <property type="match status" value="1"/>
</dbReference>
<dbReference type="CDD" id="cd06261">
    <property type="entry name" value="TM_PBP2"/>
    <property type="match status" value="1"/>
</dbReference>
<evidence type="ECO:0000259" key="8">
    <source>
        <dbReference type="PROSITE" id="PS50928"/>
    </source>
</evidence>
<sequence length="282" mass="30969">MSSSTRTALPKPVRRYGPVVALALISVWTLLPLAWMALSSLKIRRSMFEFPPTIFFDPTLRYYQEMFLGANPVTPFLVNSVIVALGTAVLSVGLGTVGGYGLSRLDLQGKKHLAFWIISTRMAPIVVVVIPLFYIYNALNLLNTHIGLIIAHTTFNLPFAIWLMRSFFDEVPEALEEAARIDGATKWEAFRKVSLPLVLPGMGATAIIAIVFSWNDFIFALIFTSNATQTMPVAASQLVTQTGTLWGRVMATGVVILLPMVTFGVIVKRYLVSGLTMGAVKQ</sequence>
<protein>
    <submittedName>
        <fullName evidence="9">Carbohydrate ABC transporter permease</fullName>
    </submittedName>
</protein>
<dbReference type="InterPro" id="IPR050901">
    <property type="entry name" value="BP-dep_ABC_trans_perm"/>
</dbReference>
<dbReference type="GO" id="GO:0055085">
    <property type="term" value="P:transmembrane transport"/>
    <property type="evidence" value="ECO:0007669"/>
    <property type="project" value="InterPro"/>
</dbReference>
<dbReference type="RefSeq" id="WP_157688038.1">
    <property type="nucleotide sequence ID" value="NZ_CP034345.1"/>
</dbReference>
<dbReference type="InterPro" id="IPR035906">
    <property type="entry name" value="MetI-like_sf"/>
</dbReference>
<dbReference type="AlphaFoldDB" id="A0A6B9F3D3"/>
<dbReference type="KEGG" id="hra:EI982_02875"/>
<dbReference type="PANTHER" id="PTHR32243">
    <property type="entry name" value="MALTOSE TRANSPORT SYSTEM PERMEASE-RELATED"/>
    <property type="match status" value="1"/>
</dbReference>
<dbReference type="InterPro" id="IPR000515">
    <property type="entry name" value="MetI-like"/>
</dbReference>
<evidence type="ECO:0000256" key="5">
    <source>
        <dbReference type="ARBA" id="ARBA00022989"/>
    </source>
</evidence>
<evidence type="ECO:0000256" key="7">
    <source>
        <dbReference type="RuleBase" id="RU363032"/>
    </source>
</evidence>
<keyword evidence="10" id="KW-1185">Reference proteome</keyword>
<feature type="transmembrane region" description="Helical" evidence="7">
    <location>
        <begin position="197"/>
        <end position="225"/>
    </location>
</feature>
<proteinExistence type="inferred from homology"/>
<evidence type="ECO:0000313" key="9">
    <source>
        <dbReference type="EMBL" id="QGX93802.1"/>
    </source>
</evidence>
<evidence type="ECO:0000256" key="6">
    <source>
        <dbReference type="ARBA" id="ARBA00023136"/>
    </source>
</evidence>
<feature type="transmembrane region" description="Helical" evidence="7">
    <location>
        <begin position="142"/>
        <end position="163"/>
    </location>
</feature>
<feature type="transmembrane region" description="Helical" evidence="7">
    <location>
        <begin position="113"/>
        <end position="136"/>
    </location>
</feature>
<dbReference type="GeneID" id="99244839"/>
<reference evidence="9 10" key="1">
    <citation type="submission" date="2018-12" db="EMBL/GenBank/DDBJ databases">
        <title>Complete genome sequence of Haloplanus rallus MBLA0036.</title>
        <authorList>
            <person name="Nam Y.-d."/>
            <person name="Kang J."/>
            <person name="Chung W.-H."/>
            <person name="Park Y.S."/>
        </authorList>
    </citation>
    <scope>NUCLEOTIDE SEQUENCE [LARGE SCALE GENOMIC DNA]</scope>
    <source>
        <strain evidence="9 10">MBLA0036</strain>
    </source>
</reference>
<dbReference type="PANTHER" id="PTHR32243:SF18">
    <property type="entry name" value="INNER MEMBRANE ABC TRANSPORTER PERMEASE PROTEIN YCJP"/>
    <property type="match status" value="1"/>
</dbReference>
<keyword evidence="4 7" id="KW-0812">Transmembrane</keyword>
<comment type="similarity">
    <text evidence="7">Belongs to the binding-protein-dependent transport system permease family.</text>
</comment>
<feature type="transmembrane region" description="Helical" evidence="7">
    <location>
        <begin position="76"/>
        <end position="101"/>
    </location>
</feature>
<gene>
    <name evidence="9" type="ORF">EI982_02875</name>
</gene>
<accession>A0A6B9F3D3</accession>
<dbReference type="Pfam" id="PF00528">
    <property type="entry name" value="BPD_transp_1"/>
    <property type="match status" value="1"/>
</dbReference>
<keyword evidence="6 7" id="KW-0472">Membrane</keyword>
<evidence type="ECO:0000256" key="1">
    <source>
        <dbReference type="ARBA" id="ARBA00004651"/>
    </source>
</evidence>
<feature type="transmembrane region" description="Helical" evidence="7">
    <location>
        <begin position="20"/>
        <end position="38"/>
    </location>
</feature>
<dbReference type="GO" id="GO:0005886">
    <property type="term" value="C:plasma membrane"/>
    <property type="evidence" value="ECO:0007669"/>
    <property type="project" value="UniProtKB-SubCell"/>
</dbReference>
<feature type="domain" description="ABC transmembrane type-1" evidence="8">
    <location>
        <begin position="77"/>
        <end position="267"/>
    </location>
</feature>
<evidence type="ECO:0000256" key="4">
    <source>
        <dbReference type="ARBA" id="ARBA00022692"/>
    </source>
</evidence>
<evidence type="ECO:0000256" key="3">
    <source>
        <dbReference type="ARBA" id="ARBA00022475"/>
    </source>
</evidence>